<reference evidence="1 2" key="1">
    <citation type="journal article" date="2014" name="Genome Announc.">
        <title>Draft Genome Sequence of the Haloacid-Degrading Burkholderia caribensis Strain MBA4.</title>
        <authorList>
            <person name="Pan Y."/>
            <person name="Kong K.F."/>
            <person name="Tsang J.S."/>
        </authorList>
    </citation>
    <scope>NUCLEOTIDE SEQUENCE [LARGE SCALE GENOMIC DNA]</scope>
    <source>
        <strain evidence="1 2">MBA4</strain>
        <plasmid evidence="2">Plasmid</plasmid>
    </source>
</reference>
<dbReference type="KEGG" id="bcai:K788_0001537"/>
<dbReference type="InterPro" id="IPR021848">
    <property type="entry name" value="HODM_asu-like"/>
</dbReference>
<evidence type="ECO:0000313" key="1">
    <source>
        <dbReference type="EMBL" id="ALL70107.1"/>
    </source>
</evidence>
<geneLocation type="plasmid" evidence="2"/>
<protein>
    <recommendedName>
        <fullName evidence="3">DUF3445 domain-containing protein</fullName>
    </recommendedName>
</protein>
<dbReference type="Pfam" id="PF11927">
    <property type="entry name" value="HODM_asu-like"/>
    <property type="match status" value="1"/>
</dbReference>
<evidence type="ECO:0000313" key="2">
    <source>
        <dbReference type="Proteomes" id="UP000019146"/>
    </source>
</evidence>
<organism evidence="1 2">
    <name type="scientific">Paraburkholderia caribensis MBA4</name>
    <dbReference type="NCBI Taxonomy" id="1323664"/>
    <lineage>
        <taxon>Bacteria</taxon>
        <taxon>Pseudomonadati</taxon>
        <taxon>Pseudomonadota</taxon>
        <taxon>Betaproteobacteria</taxon>
        <taxon>Burkholderiales</taxon>
        <taxon>Burkholderiaceae</taxon>
        <taxon>Paraburkholderia</taxon>
    </lineage>
</organism>
<gene>
    <name evidence="1" type="ORF">K788_0001537</name>
</gene>
<accession>A0A0P0RMP8</accession>
<dbReference type="Proteomes" id="UP000019146">
    <property type="component" value="Plasmid unnamed"/>
</dbReference>
<evidence type="ECO:0008006" key="3">
    <source>
        <dbReference type="Google" id="ProtNLM"/>
    </source>
</evidence>
<name>A0A0P0RMP8_9BURK</name>
<sequence>MAIDFKTDETFRDSFTFRNSDEAILRFPFPFPEDKYMYSVNIEPHVKEGNSPVFRSTFDIDEHYVAECRERALTLERDPQRCQVLDHMGPAQWDTLELIMESLAEDYPGHFTLERNGDQWKWTNRPLGLEQRFTFGDDSTLPCAPFEYITRQAQGDFVLIDQRDDNLFMDGGMVTTQADWSLDFDLGMNFIEWHGPVPLAHQAGIFERALKFLLRMQLGAPVRRLNWTMTVNPRLDTSPESYSEWGADRASVTPQNVGDKLHLRVELQTLFRLPRSNAILFGVRCYLGALGELTRVPKWGKRLHRVLSSLPPELAEYKGITRYRQTAVDWLAPLDDGSALSGGTHPEVDRLGVELV</sequence>
<dbReference type="EMBL" id="CP012748">
    <property type="protein sequence ID" value="ALL70107.1"/>
    <property type="molecule type" value="Genomic_DNA"/>
</dbReference>
<proteinExistence type="predicted"/>
<keyword evidence="1" id="KW-0614">Plasmid</keyword>
<dbReference type="RefSeq" id="WP_035994840.1">
    <property type="nucleotide sequence ID" value="NZ_CP012748.1"/>
</dbReference>
<dbReference type="GeneID" id="69973610"/>
<dbReference type="AlphaFoldDB" id="A0A0P0RMP8"/>